<accession>A0A1B9I0Z2</accession>
<dbReference type="AlphaFoldDB" id="A0A1B9I0Z2"/>
<dbReference type="KEGG" id="kpin:30173267"/>
<proteinExistence type="predicted"/>
<name>A0A1B9I0Z2_9TREE</name>
<feature type="compositionally biased region" description="Low complexity" evidence="1">
    <location>
        <begin position="43"/>
        <end position="54"/>
    </location>
</feature>
<dbReference type="GeneID" id="30173267"/>
<feature type="region of interest" description="Disordered" evidence="1">
    <location>
        <begin position="1"/>
        <end position="57"/>
    </location>
</feature>
<sequence>MPRHSQGSDGDPESEDYWAPGYEPTRGEPDREDFVEQDGARIPPSFSPSHPSVSGAGRVRVEQQMRELESTRISNQHLGLPKAESDIPFSMRSIIDRANNEVSISVDSIPDSTITMRLVNPEHNTSVRLYESGPSKIFSIPKTKLVYDLNPSRYADPRSDKQFLANLTILNAVDSLYGKNLNKQAKLNLSEKFQELALRWKEENIPARSYRSGRRTQPPRDDCPICLAERGYFRPQPHHSSGPCATCTHPVQPAQSGPFHFFQTNRWSDQVPPRSTSRRPGRSPEIRSFHGFLDVDDEEDDDD</sequence>
<evidence type="ECO:0000313" key="3">
    <source>
        <dbReference type="EMBL" id="WWC72115.1"/>
    </source>
</evidence>
<feature type="compositionally biased region" description="Acidic residues" evidence="1">
    <location>
        <begin position="294"/>
        <end position="303"/>
    </location>
</feature>
<reference evidence="3" key="4">
    <citation type="submission" date="2024-02" db="EMBL/GenBank/DDBJ databases">
        <title>Comparative genomics of Cryptococcus and Kwoniella reveals pathogenesis evolution and contrasting modes of karyotype evolution via chromosome fusion or intercentromeric recombination.</title>
        <authorList>
            <person name="Coelho M.A."/>
            <person name="David-Palma M."/>
            <person name="Shea T."/>
            <person name="Bowers K."/>
            <person name="McGinley-Smith S."/>
            <person name="Mohammad A.W."/>
            <person name="Gnirke A."/>
            <person name="Yurkov A.M."/>
            <person name="Nowrousian M."/>
            <person name="Sun S."/>
            <person name="Cuomo C.A."/>
            <person name="Heitman J."/>
        </authorList>
    </citation>
    <scope>NUCLEOTIDE SEQUENCE</scope>
    <source>
        <strain evidence="3">CBS 10737</strain>
    </source>
</reference>
<organism evidence="2">
    <name type="scientific">Kwoniella pini CBS 10737</name>
    <dbReference type="NCBI Taxonomy" id="1296096"/>
    <lineage>
        <taxon>Eukaryota</taxon>
        <taxon>Fungi</taxon>
        <taxon>Dikarya</taxon>
        <taxon>Basidiomycota</taxon>
        <taxon>Agaricomycotina</taxon>
        <taxon>Tremellomycetes</taxon>
        <taxon>Tremellales</taxon>
        <taxon>Cryptococcaceae</taxon>
        <taxon>Kwoniella</taxon>
    </lineage>
</organism>
<feature type="region of interest" description="Disordered" evidence="1">
    <location>
        <begin position="258"/>
        <end position="303"/>
    </location>
</feature>
<keyword evidence="4" id="KW-1185">Reference proteome</keyword>
<dbReference type="Proteomes" id="UP000094020">
    <property type="component" value="Chromosome 8"/>
</dbReference>
<reference evidence="2" key="3">
    <citation type="submission" date="2016-07" db="EMBL/GenBank/DDBJ databases">
        <title>Evolution of pathogenesis and genome organization in the Tremellales.</title>
        <authorList>
            <person name="Cuomo C."/>
            <person name="Litvintseva A."/>
            <person name="Heitman J."/>
            <person name="Chen Y."/>
            <person name="Sun S."/>
            <person name="Springer D."/>
            <person name="Dromer F."/>
            <person name="Young S."/>
            <person name="Zeng Q."/>
            <person name="Chapman S."/>
            <person name="Gujja S."/>
            <person name="Saif S."/>
            <person name="Birren B."/>
        </authorList>
    </citation>
    <scope>NUCLEOTIDE SEQUENCE</scope>
    <source>
        <strain evidence="2">CBS 10737</strain>
    </source>
</reference>
<dbReference type="EMBL" id="CP144526">
    <property type="protein sequence ID" value="WWC72115.1"/>
    <property type="molecule type" value="Genomic_DNA"/>
</dbReference>
<feature type="compositionally biased region" description="Basic and acidic residues" evidence="1">
    <location>
        <begin position="25"/>
        <end position="34"/>
    </location>
</feature>
<gene>
    <name evidence="2" type="ORF">I206_04898</name>
    <name evidence="3" type="ORF">I206_106075</name>
</gene>
<evidence type="ECO:0000313" key="4">
    <source>
        <dbReference type="Proteomes" id="UP000094020"/>
    </source>
</evidence>
<evidence type="ECO:0000313" key="2">
    <source>
        <dbReference type="EMBL" id="OCF49210.1"/>
    </source>
</evidence>
<evidence type="ECO:0000256" key="1">
    <source>
        <dbReference type="SAM" id="MobiDB-lite"/>
    </source>
</evidence>
<dbReference type="EMBL" id="KI894012">
    <property type="protein sequence ID" value="OCF49210.1"/>
    <property type="molecule type" value="Genomic_DNA"/>
</dbReference>
<dbReference type="RefSeq" id="XP_019010429.1">
    <property type="nucleotide sequence ID" value="XM_019156627.1"/>
</dbReference>
<reference evidence="2" key="1">
    <citation type="submission" date="2013-07" db="EMBL/GenBank/DDBJ databases">
        <title>The Genome Sequence of Cryptococcus pinus CBS10737.</title>
        <authorList>
            <consortium name="The Broad Institute Genome Sequencing Platform"/>
            <person name="Cuomo C."/>
            <person name="Litvintseva A."/>
            <person name="Chen Y."/>
            <person name="Heitman J."/>
            <person name="Sun S."/>
            <person name="Springer D."/>
            <person name="Dromer F."/>
            <person name="Young S.K."/>
            <person name="Zeng Q."/>
            <person name="Gargeya S."/>
            <person name="Fitzgerald M."/>
            <person name="Abouelleil A."/>
            <person name="Alvarado L."/>
            <person name="Berlin A.M."/>
            <person name="Chapman S.B."/>
            <person name="Dewar J."/>
            <person name="Goldberg J."/>
            <person name="Griggs A."/>
            <person name="Gujja S."/>
            <person name="Hansen M."/>
            <person name="Howarth C."/>
            <person name="Imamovic A."/>
            <person name="Larimer J."/>
            <person name="McCowan C."/>
            <person name="Murphy C."/>
            <person name="Pearson M."/>
            <person name="Priest M."/>
            <person name="Roberts A."/>
            <person name="Saif S."/>
            <person name="Shea T."/>
            <person name="Sykes S."/>
            <person name="Wortman J."/>
            <person name="Nusbaum C."/>
            <person name="Birren B."/>
        </authorList>
    </citation>
    <scope>NUCLEOTIDE SEQUENCE [LARGE SCALE GENOMIC DNA]</scope>
    <source>
        <strain evidence="2">CBS 10737</strain>
    </source>
</reference>
<protein>
    <submittedName>
        <fullName evidence="2">Uncharacterized protein</fullName>
    </submittedName>
</protein>
<reference evidence="3" key="2">
    <citation type="submission" date="2013-07" db="EMBL/GenBank/DDBJ databases">
        <authorList>
            <consortium name="The Broad Institute Genome Sequencing Platform"/>
            <person name="Cuomo C."/>
            <person name="Litvintseva A."/>
            <person name="Chen Y."/>
            <person name="Heitman J."/>
            <person name="Sun S."/>
            <person name="Springer D."/>
            <person name="Dromer F."/>
            <person name="Young S.K."/>
            <person name="Zeng Q."/>
            <person name="Gargeya S."/>
            <person name="Fitzgerald M."/>
            <person name="Abouelleil A."/>
            <person name="Alvarado L."/>
            <person name="Berlin A.M."/>
            <person name="Chapman S.B."/>
            <person name="Dewar J."/>
            <person name="Goldberg J."/>
            <person name="Griggs A."/>
            <person name="Gujja S."/>
            <person name="Hansen M."/>
            <person name="Howarth C."/>
            <person name="Imamovic A."/>
            <person name="Larimer J."/>
            <person name="McCowan C."/>
            <person name="Murphy C."/>
            <person name="Pearson M."/>
            <person name="Priest M."/>
            <person name="Roberts A."/>
            <person name="Saif S."/>
            <person name="Shea T."/>
            <person name="Sykes S."/>
            <person name="Wortman J."/>
            <person name="Nusbaum C."/>
            <person name="Birren B."/>
        </authorList>
    </citation>
    <scope>NUCLEOTIDE SEQUENCE</scope>
    <source>
        <strain evidence="3">CBS 10737</strain>
    </source>
</reference>